<dbReference type="GO" id="GO:0030286">
    <property type="term" value="C:dynein complex"/>
    <property type="evidence" value="ECO:0007669"/>
    <property type="project" value="InterPro"/>
</dbReference>
<dbReference type="InParanoid" id="Q7RKY2"/>
<gene>
    <name evidence="2" type="ORF">PY02767</name>
</gene>
<evidence type="ECO:0000313" key="2">
    <source>
        <dbReference type="EMBL" id="EAA22254.1"/>
    </source>
</evidence>
<proteinExistence type="predicted"/>
<dbReference type="GO" id="GO:0097729">
    <property type="term" value="C:9+2 motile cilium"/>
    <property type="evidence" value="ECO:0007669"/>
    <property type="project" value="TreeGrafter"/>
</dbReference>
<dbReference type="STRING" id="73239.Q7RKY2"/>
<accession>Q7RKY2</accession>
<dbReference type="PaxDb" id="73239-Q7RKY2"/>
<reference evidence="2 3" key="1">
    <citation type="journal article" date="2002" name="Nature">
        <title>Genome sequence and comparative analysis of the model rodent malaria parasite Plasmodium yoelii yoelii.</title>
        <authorList>
            <person name="Carlton J.M."/>
            <person name="Angiuoli S.V."/>
            <person name="Suh B.B."/>
            <person name="Kooij T.W."/>
            <person name="Pertea M."/>
            <person name="Silva J.C."/>
            <person name="Ermolaeva M.D."/>
            <person name="Allen J.E."/>
            <person name="Selengut J.D."/>
            <person name="Koo H.L."/>
            <person name="Peterson J.D."/>
            <person name="Pop M."/>
            <person name="Kosack D.S."/>
            <person name="Shumway M.F."/>
            <person name="Bidwell S.L."/>
            <person name="Shallom S.J."/>
            <person name="van Aken S.E."/>
            <person name="Riedmuller S.B."/>
            <person name="Feldblyum T.V."/>
            <person name="Cho J.K."/>
            <person name="Quackenbush J."/>
            <person name="Sedegah M."/>
            <person name="Shoaibi A."/>
            <person name="Cummings L.M."/>
            <person name="Florens L."/>
            <person name="Yates J.R."/>
            <person name="Raine J.D."/>
            <person name="Sinden R.E."/>
            <person name="Harris M.A."/>
            <person name="Cunningham D.A."/>
            <person name="Preiser P.R."/>
            <person name="Bergman L.W."/>
            <person name="Vaidya A.B."/>
            <person name="van Lin L.H."/>
            <person name="Janse C.J."/>
            <person name="Waters A.P."/>
            <person name="Smith H.O."/>
            <person name="White O.R."/>
            <person name="Salzberg S.L."/>
            <person name="Venter J.C."/>
            <person name="Fraser C.M."/>
            <person name="Hoffman S.L."/>
            <person name="Gardner M.J."/>
            <person name="Carucci D.J."/>
        </authorList>
    </citation>
    <scope>NUCLEOTIDE SEQUENCE [LARGE SCALE GENOMIC DNA]</scope>
    <source>
        <strain evidence="2 3">17XNL</strain>
    </source>
</reference>
<dbReference type="Proteomes" id="UP000008553">
    <property type="component" value="Unassembled WGS sequence"/>
</dbReference>
<dbReference type="GO" id="GO:0045505">
    <property type="term" value="F:dynein intermediate chain binding"/>
    <property type="evidence" value="ECO:0007669"/>
    <property type="project" value="InterPro"/>
</dbReference>
<dbReference type="GO" id="GO:0008569">
    <property type="term" value="F:minus-end-directed microtubule motor activity"/>
    <property type="evidence" value="ECO:0007669"/>
    <property type="project" value="TreeGrafter"/>
</dbReference>
<dbReference type="PANTHER" id="PTHR10676:SF396">
    <property type="entry name" value="DYNEIN AXONEMAL HEAVY CHAIN 1"/>
    <property type="match status" value="1"/>
</dbReference>
<dbReference type="GO" id="GO:0051959">
    <property type="term" value="F:dynein light intermediate chain binding"/>
    <property type="evidence" value="ECO:0007669"/>
    <property type="project" value="InterPro"/>
</dbReference>
<dbReference type="PANTHER" id="PTHR10676">
    <property type="entry name" value="DYNEIN HEAVY CHAIN FAMILY PROTEIN"/>
    <property type="match status" value="1"/>
</dbReference>
<comment type="caution">
    <text evidence="2">The sequence shown here is derived from an EMBL/GenBank/DDBJ whole genome shotgun (WGS) entry which is preliminary data.</text>
</comment>
<evidence type="ECO:0000313" key="3">
    <source>
        <dbReference type="Proteomes" id="UP000008553"/>
    </source>
</evidence>
<dbReference type="InterPro" id="IPR026983">
    <property type="entry name" value="DHC"/>
</dbReference>
<dbReference type="Pfam" id="PF08393">
    <property type="entry name" value="DHC_N2"/>
    <property type="match status" value="1"/>
</dbReference>
<evidence type="ECO:0000259" key="1">
    <source>
        <dbReference type="Pfam" id="PF08393"/>
    </source>
</evidence>
<feature type="domain" description="Dynein heavy chain linker" evidence="1">
    <location>
        <begin position="6"/>
        <end position="235"/>
    </location>
</feature>
<dbReference type="EMBL" id="AABL01000767">
    <property type="protein sequence ID" value="EAA22254.1"/>
    <property type="molecule type" value="Genomic_DNA"/>
</dbReference>
<keyword evidence="3" id="KW-1185">Reference proteome</keyword>
<name>Q7RKY2_PLAYO</name>
<dbReference type="Gene3D" id="1.10.287.2620">
    <property type="match status" value="1"/>
</dbReference>
<dbReference type="GO" id="GO:0060294">
    <property type="term" value="P:cilium movement involved in cell motility"/>
    <property type="evidence" value="ECO:0007669"/>
    <property type="project" value="TreeGrafter"/>
</dbReference>
<dbReference type="AlphaFoldDB" id="Q7RKY2"/>
<organism evidence="2 3">
    <name type="scientific">Plasmodium yoelii yoelii</name>
    <dbReference type="NCBI Taxonomy" id="73239"/>
    <lineage>
        <taxon>Eukaryota</taxon>
        <taxon>Sar</taxon>
        <taxon>Alveolata</taxon>
        <taxon>Apicomplexa</taxon>
        <taxon>Aconoidasida</taxon>
        <taxon>Haemosporida</taxon>
        <taxon>Plasmodiidae</taxon>
        <taxon>Plasmodium</taxon>
        <taxon>Plasmodium (Vinckeia)</taxon>
    </lineage>
</organism>
<protein>
    <submittedName>
        <fullName evidence="2">Axonemal dynein heavy chain</fullName>
    </submittedName>
</protein>
<dbReference type="Gene3D" id="1.20.140.100">
    <property type="entry name" value="Dynein heavy chain, N-terminal domain 2"/>
    <property type="match status" value="1"/>
</dbReference>
<dbReference type="InterPro" id="IPR042222">
    <property type="entry name" value="Dynein_2_N"/>
</dbReference>
<dbReference type="InterPro" id="IPR013602">
    <property type="entry name" value="Dynein_heavy_linker"/>
</dbReference>
<sequence length="268" mass="32031">MDERFDKKINSLNYKKIEEDFNFILKNMNTINKHANEYYKNKNSLIKKMNKKLTFFNSYVSLLISLRKPSIKERHIKQIAQIIDEKNTVDFNNITFNELLKLNINSKITSIINICEKANKENAIEKFLVKIKNNFNKIEFQMKQEENNKIFIISNINEILTKIEENLVLNQNLLIINIYEIYHIDIINNQNMMINANTVINILKKSQNLFLYLSRIFVLTDISKQLTNESKKYVHYKFLLISQNYICITVYRTFQNIRSIIYIQHGRV</sequence>